<keyword evidence="2" id="KW-0808">Transferase</keyword>
<name>A0A372ITL7_9BACT</name>
<evidence type="ECO:0000259" key="1">
    <source>
        <dbReference type="PROSITE" id="PS51186"/>
    </source>
</evidence>
<feature type="domain" description="N-acetyltransferase" evidence="1">
    <location>
        <begin position="20"/>
        <end position="181"/>
    </location>
</feature>
<accession>A0A372ITL7</accession>
<dbReference type="PROSITE" id="PS51186">
    <property type="entry name" value="GNAT"/>
    <property type="match status" value="1"/>
</dbReference>
<dbReference type="Proteomes" id="UP000264702">
    <property type="component" value="Unassembled WGS sequence"/>
</dbReference>
<dbReference type="CDD" id="cd04301">
    <property type="entry name" value="NAT_SF"/>
    <property type="match status" value="1"/>
</dbReference>
<reference evidence="2 3" key="1">
    <citation type="submission" date="2018-08" db="EMBL/GenBank/DDBJ databases">
        <title>Acidipila sp. 4G-K13, an acidobacterium isolated from forest soil.</title>
        <authorList>
            <person name="Gao Z.-H."/>
            <person name="Qiu L.-H."/>
        </authorList>
    </citation>
    <scope>NUCLEOTIDE SEQUENCE [LARGE SCALE GENOMIC DNA]</scope>
    <source>
        <strain evidence="2 3">4G-K13</strain>
    </source>
</reference>
<dbReference type="InterPro" id="IPR016181">
    <property type="entry name" value="Acyl_CoA_acyltransferase"/>
</dbReference>
<dbReference type="AlphaFoldDB" id="A0A372ITL7"/>
<organism evidence="2 3">
    <name type="scientific">Paracidobacterium acidisoli</name>
    <dbReference type="NCBI Taxonomy" id="2303751"/>
    <lineage>
        <taxon>Bacteria</taxon>
        <taxon>Pseudomonadati</taxon>
        <taxon>Acidobacteriota</taxon>
        <taxon>Terriglobia</taxon>
        <taxon>Terriglobales</taxon>
        <taxon>Acidobacteriaceae</taxon>
        <taxon>Paracidobacterium</taxon>
    </lineage>
</organism>
<dbReference type="EMBL" id="QVQT01000001">
    <property type="protein sequence ID" value="RFU18265.1"/>
    <property type="molecule type" value="Genomic_DNA"/>
</dbReference>
<gene>
    <name evidence="2" type="ORF">D0Y96_01420</name>
</gene>
<dbReference type="Gene3D" id="3.40.630.30">
    <property type="match status" value="1"/>
</dbReference>
<dbReference type="Pfam" id="PF00583">
    <property type="entry name" value="Acetyltransf_1"/>
    <property type="match status" value="1"/>
</dbReference>
<comment type="caution">
    <text evidence="2">The sequence shown here is derived from an EMBL/GenBank/DDBJ whole genome shotgun (WGS) entry which is preliminary data.</text>
</comment>
<dbReference type="InterPro" id="IPR000182">
    <property type="entry name" value="GNAT_dom"/>
</dbReference>
<protein>
    <submittedName>
        <fullName evidence="2">N-acetyltransferase family protein</fullName>
    </submittedName>
</protein>
<dbReference type="PANTHER" id="PTHR43072">
    <property type="entry name" value="N-ACETYLTRANSFERASE"/>
    <property type="match status" value="1"/>
</dbReference>
<dbReference type="PANTHER" id="PTHR43072:SF8">
    <property type="entry name" value="ACYLTRANSFERASE FABY-RELATED"/>
    <property type="match status" value="1"/>
</dbReference>
<sequence length="181" mass="19941">MGTDVGAVITEKNASGASQCLVRSATPADIPYITAIYSRFVTTSTATSEMTAPAEPEMFRRWRAVLDRGLPYLVAELEGYVVGFCYASQFRPREGYRYTVEDSIYVRPDCIGHGVGRLLLSDLIGQCREKGCHSMVACILGVNPSSIALHTTLGFQQVGQLPDAAYKFGEWLHLLIMQRLL</sequence>
<dbReference type="OrthoDB" id="9798006at2"/>
<dbReference type="GO" id="GO:0016747">
    <property type="term" value="F:acyltransferase activity, transferring groups other than amino-acyl groups"/>
    <property type="evidence" value="ECO:0007669"/>
    <property type="project" value="InterPro"/>
</dbReference>
<dbReference type="SUPFAM" id="SSF55729">
    <property type="entry name" value="Acyl-CoA N-acyltransferases (Nat)"/>
    <property type="match status" value="1"/>
</dbReference>
<dbReference type="RefSeq" id="WP_117297537.1">
    <property type="nucleotide sequence ID" value="NZ_QVQT02000001.1"/>
</dbReference>
<keyword evidence="3" id="KW-1185">Reference proteome</keyword>
<proteinExistence type="predicted"/>
<evidence type="ECO:0000313" key="2">
    <source>
        <dbReference type="EMBL" id="RFU18265.1"/>
    </source>
</evidence>
<evidence type="ECO:0000313" key="3">
    <source>
        <dbReference type="Proteomes" id="UP000264702"/>
    </source>
</evidence>